<dbReference type="VEuPathDB" id="FungiDB:CDV56_104078"/>
<comment type="subcellular location">
    <subcellularLocation>
        <location evidence="1">Nucleus</location>
    </subcellularLocation>
</comment>
<evidence type="ECO:0000256" key="3">
    <source>
        <dbReference type="ARBA" id="ARBA00023125"/>
    </source>
</evidence>
<organism evidence="12 13">
    <name type="scientific">Aspergillus thermomutatus</name>
    <name type="common">Neosartorya pseudofischeri</name>
    <dbReference type="NCBI Taxonomy" id="41047"/>
    <lineage>
        <taxon>Eukaryota</taxon>
        <taxon>Fungi</taxon>
        <taxon>Dikarya</taxon>
        <taxon>Ascomycota</taxon>
        <taxon>Pezizomycotina</taxon>
        <taxon>Eurotiomycetes</taxon>
        <taxon>Eurotiomycetidae</taxon>
        <taxon>Eurotiales</taxon>
        <taxon>Aspergillaceae</taxon>
        <taxon>Aspergillus</taxon>
        <taxon>Aspergillus subgen. Fumigati</taxon>
    </lineage>
</organism>
<dbReference type="Pfam" id="PF00808">
    <property type="entry name" value="CBFD_NFYB_HMF"/>
    <property type="match status" value="1"/>
</dbReference>
<comment type="subunit">
    <text evidence="7">Forms the NCT transcriptional regulatory complex with nctA and mot1.</text>
</comment>
<dbReference type="PANTHER" id="PTHR46138">
    <property type="entry name" value="PROTEIN DR1"/>
    <property type="match status" value="1"/>
</dbReference>
<dbReference type="FunFam" id="1.10.20.10:FF:000019">
    <property type="entry name" value="Negative cofactor 2 beta"/>
    <property type="match status" value="1"/>
</dbReference>
<protein>
    <recommendedName>
        <fullName evidence="8">NCT transcriptional regulatory complex subunit B</fullName>
    </recommendedName>
    <alternativeName>
        <fullName evidence="9">Negative cofactor 2 B</fullName>
    </alternativeName>
</protein>
<dbReference type="GO" id="GO:0051123">
    <property type="term" value="P:RNA polymerase II preinitiation complex assembly"/>
    <property type="evidence" value="ECO:0007669"/>
    <property type="project" value="TreeGrafter"/>
</dbReference>
<dbReference type="PANTHER" id="PTHR46138:SF1">
    <property type="entry name" value="PROTEIN DR1"/>
    <property type="match status" value="1"/>
</dbReference>
<dbReference type="SUPFAM" id="SSF47113">
    <property type="entry name" value="Histone-fold"/>
    <property type="match status" value="1"/>
</dbReference>
<evidence type="ECO:0000313" key="12">
    <source>
        <dbReference type="EMBL" id="RHZ45232.1"/>
    </source>
</evidence>
<keyword evidence="4" id="KW-0804">Transcription</keyword>
<name>A0A397G2G9_ASPTH</name>
<dbReference type="GO" id="GO:0017025">
    <property type="term" value="F:TBP-class protein binding"/>
    <property type="evidence" value="ECO:0007669"/>
    <property type="project" value="TreeGrafter"/>
</dbReference>
<feature type="region of interest" description="Disordered" evidence="10">
    <location>
        <begin position="176"/>
        <end position="198"/>
    </location>
</feature>
<comment type="function">
    <text evidence="6">Part of the NCT transcriptional regulatory complex that acts as a key regulator of ergosterol biosynthesis and the azole exporter cdr1B. The NCT complex binds the promoters of genes linked to azole susceptibility, and especially represses the expression of cdr1B transporter.</text>
</comment>
<keyword evidence="2" id="KW-0805">Transcription regulation</keyword>
<dbReference type="AlphaFoldDB" id="A0A397G2G9"/>
<dbReference type="RefSeq" id="XP_026610652.1">
    <property type="nucleotide sequence ID" value="XM_026757697.1"/>
</dbReference>
<sequence length="216" mass="24094">MGIHNTINGANFWKRESVFISSHCGQKLLKLSHSERTGYGKEEAGSHELVSTASRRTRRENFLYARDAAATSPLPIEPTAVVGRVVLAGDATVQKIITEILPPSSGQTFSKDARDLLMECCVEFITLISSEANDISEKEAKKTIACEHVERALRDLGFGDYIPDVLAVAEEHKEQLKSREKKQSKMEQSGLTEEELLRQQQELFRSATEKYNAAPE</sequence>
<reference evidence="12" key="1">
    <citation type="submission" date="2018-08" db="EMBL/GenBank/DDBJ databases">
        <title>Draft genome sequence of azole-resistant Aspergillus thermomutatus (Neosartorya pseudofischeri) strain HMR AF 39, isolated from a human nasal aspirate.</title>
        <authorList>
            <person name="Parent-Michaud M."/>
            <person name="Dufresne P.J."/>
            <person name="Fournier E."/>
            <person name="Martineau C."/>
            <person name="Moreira S."/>
            <person name="Perkins V."/>
            <person name="De Repentigny L."/>
            <person name="Dufresne S.F."/>
        </authorList>
    </citation>
    <scope>NUCLEOTIDE SEQUENCE [LARGE SCALE GENOMIC DNA]</scope>
    <source>
        <strain evidence="12">HMR AF 39</strain>
    </source>
</reference>
<dbReference type="InterPro" id="IPR003958">
    <property type="entry name" value="CBFA_NFYB_domain"/>
</dbReference>
<evidence type="ECO:0000256" key="6">
    <source>
        <dbReference type="ARBA" id="ARBA00053814"/>
    </source>
</evidence>
<dbReference type="EMBL" id="NKHU02000295">
    <property type="protein sequence ID" value="RHZ45232.1"/>
    <property type="molecule type" value="Genomic_DNA"/>
</dbReference>
<evidence type="ECO:0000256" key="4">
    <source>
        <dbReference type="ARBA" id="ARBA00023163"/>
    </source>
</evidence>
<accession>A0A397G2G9</accession>
<evidence type="ECO:0000256" key="10">
    <source>
        <dbReference type="SAM" id="MobiDB-lite"/>
    </source>
</evidence>
<dbReference type="GO" id="GO:0046982">
    <property type="term" value="F:protein heterodimerization activity"/>
    <property type="evidence" value="ECO:0007669"/>
    <property type="project" value="InterPro"/>
</dbReference>
<keyword evidence="13" id="KW-1185">Reference proteome</keyword>
<comment type="caution">
    <text evidence="12">The sequence shown here is derived from an EMBL/GenBank/DDBJ whole genome shotgun (WGS) entry which is preliminary data.</text>
</comment>
<dbReference type="Proteomes" id="UP000215305">
    <property type="component" value="Unassembled WGS sequence"/>
</dbReference>
<proteinExistence type="predicted"/>
<keyword evidence="3" id="KW-0238">DNA-binding</keyword>
<evidence type="ECO:0000256" key="2">
    <source>
        <dbReference type="ARBA" id="ARBA00023015"/>
    </source>
</evidence>
<dbReference type="STRING" id="41047.A0A397G2G9"/>
<gene>
    <name evidence="12" type="ORF">CDV56_104078</name>
</gene>
<dbReference type="InterPro" id="IPR042225">
    <property type="entry name" value="Ncb2"/>
</dbReference>
<evidence type="ECO:0000259" key="11">
    <source>
        <dbReference type="Pfam" id="PF00808"/>
    </source>
</evidence>
<evidence type="ECO:0000313" key="13">
    <source>
        <dbReference type="Proteomes" id="UP000215305"/>
    </source>
</evidence>
<feature type="compositionally biased region" description="Basic and acidic residues" evidence="10">
    <location>
        <begin position="176"/>
        <end position="185"/>
    </location>
</feature>
<dbReference type="OrthoDB" id="601405at2759"/>
<evidence type="ECO:0000256" key="9">
    <source>
        <dbReference type="ARBA" id="ARBA00079659"/>
    </source>
</evidence>
<feature type="domain" description="Transcription factor CBF/NF-Y/archaeal histone" evidence="11">
    <location>
        <begin position="91"/>
        <end position="153"/>
    </location>
</feature>
<evidence type="ECO:0000256" key="1">
    <source>
        <dbReference type="ARBA" id="ARBA00004123"/>
    </source>
</evidence>
<dbReference type="CDD" id="cd22905">
    <property type="entry name" value="HFD_Dr1"/>
    <property type="match status" value="1"/>
</dbReference>
<dbReference type="GeneID" id="38126052"/>
<evidence type="ECO:0000256" key="8">
    <source>
        <dbReference type="ARBA" id="ARBA00072420"/>
    </source>
</evidence>
<dbReference type="Gene3D" id="1.10.20.10">
    <property type="entry name" value="Histone, subunit A"/>
    <property type="match status" value="1"/>
</dbReference>
<dbReference type="GO" id="GO:0016251">
    <property type="term" value="F:RNA polymerase II general transcription initiation factor activity"/>
    <property type="evidence" value="ECO:0007669"/>
    <property type="project" value="TreeGrafter"/>
</dbReference>
<evidence type="ECO:0000256" key="7">
    <source>
        <dbReference type="ARBA" id="ARBA00065193"/>
    </source>
</evidence>
<dbReference type="InterPro" id="IPR009072">
    <property type="entry name" value="Histone-fold"/>
</dbReference>
<dbReference type="GO" id="GO:0017054">
    <property type="term" value="C:negative cofactor 2 complex"/>
    <property type="evidence" value="ECO:0007669"/>
    <property type="project" value="InterPro"/>
</dbReference>
<dbReference type="GO" id="GO:0003677">
    <property type="term" value="F:DNA binding"/>
    <property type="evidence" value="ECO:0007669"/>
    <property type="project" value="UniProtKB-KW"/>
</dbReference>
<keyword evidence="5" id="KW-0539">Nucleus</keyword>
<evidence type="ECO:0000256" key="5">
    <source>
        <dbReference type="ARBA" id="ARBA00023242"/>
    </source>
</evidence>
<dbReference type="GO" id="GO:0000122">
    <property type="term" value="P:negative regulation of transcription by RNA polymerase II"/>
    <property type="evidence" value="ECO:0007669"/>
    <property type="project" value="InterPro"/>
</dbReference>